<sequence length="297" mass="33663">MEVANLLPVVDRLEDNIDDLEEALEPLLSRSLDETSKKLPLLERAKLHALLTYTLESLIFSYLNLHGTNAKEHPVFKELTRVRQYFVKIKALENPPEEEAKPTMKLDQQAARRFIAHGLAGNDQYDIERAEKQAKEKARAQLKAAMLAKKSNEESSASNPSQEPNKPSTEAESSESEADSSSESEESEDETPTTEQVNTKPAKTVASMEDFIMLPSEPVADSKNAKEKTAKAKAKQRKEDIINAKKAERQAKRQAKGIPEPDSKQQRKMARKERRRKKEAKRKEKTKDKKKQKQQST</sequence>
<protein>
    <recommendedName>
        <fullName evidence="6">Exosome complex protein</fullName>
    </recommendedName>
</protein>
<dbReference type="GO" id="GO:0003723">
    <property type="term" value="F:RNA binding"/>
    <property type="evidence" value="ECO:0007669"/>
    <property type="project" value="UniProtKB-UniRule"/>
</dbReference>
<dbReference type="GO" id="GO:0000178">
    <property type="term" value="C:exosome (RNase complex)"/>
    <property type="evidence" value="ECO:0007669"/>
    <property type="project" value="TreeGrafter"/>
</dbReference>
<keyword evidence="9" id="KW-1185">Reference proteome</keyword>
<feature type="compositionally biased region" description="Basic residues" evidence="7">
    <location>
        <begin position="288"/>
        <end position="297"/>
    </location>
</feature>
<dbReference type="InterPro" id="IPR007146">
    <property type="entry name" value="Sas10/Utp3/C1D"/>
</dbReference>
<dbReference type="GO" id="GO:0010468">
    <property type="term" value="P:regulation of gene expression"/>
    <property type="evidence" value="ECO:0007669"/>
    <property type="project" value="TreeGrafter"/>
</dbReference>
<evidence type="ECO:0000313" key="8">
    <source>
        <dbReference type="EMBL" id="GAM43776.1"/>
    </source>
</evidence>
<feature type="compositionally biased region" description="Basic residues" evidence="7">
    <location>
        <begin position="266"/>
        <end position="280"/>
    </location>
</feature>
<name>A0A6V8HPY3_TALPI</name>
<dbReference type="GO" id="GO:0000460">
    <property type="term" value="P:maturation of 5.8S rRNA"/>
    <property type="evidence" value="ECO:0007669"/>
    <property type="project" value="TreeGrafter"/>
</dbReference>
<dbReference type="Proteomes" id="UP000053095">
    <property type="component" value="Unassembled WGS sequence"/>
</dbReference>
<evidence type="ECO:0000256" key="3">
    <source>
        <dbReference type="ARBA" id="ARBA00022552"/>
    </source>
</evidence>
<dbReference type="AlphaFoldDB" id="A0A6V8HPY3"/>
<accession>A0A6V8HPY3</accession>
<proteinExistence type="inferred from homology"/>
<feature type="compositionally biased region" description="Acidic residues" evidence="7">
    <location>
        <begin position="172"/>
        <end position="192"/>
    </location>
</feature>
<evidence type="ECO:0000256" key="4">
    <source>
        <dbReference type="ARBA" id="ARBA00022884"/>
    </source>
</evidence>
<evidence type="ECO:0000256" key="2">
    <source>
        <dbReference type="ARBA" id="ARBA00009154"/>
    </source>
</evidence>
<feature type="region of interest" description="Disordered" evidence="7">
    <location>
        <begin position="136"/>
        <end position="297"/>
    </location>
</feature>
<evidence type="ECO:0000313" key="9">
    <source>
        <dbReference type="Proteomes" id="UP000053095"/>
    </source>
</evidence>
<dbReference type="GO" id="GO:0003677">
    <property type="term" value="F:DNA binding"/>
    <property type="evidence" value="ECO:0007669"/>
    <property type="project" value="TreeGrafter"/>
</dbReference>
<gene>
    <name evidence="8" type="ORF">TCE0_060r18863</name>
</gene>
<evidence type="ECO:0000256" key="6">
    <source>
        <dbReference type="RuleBase" id="RU368003"/>
    </source>
</evidence>
<reference evidence="9" key="1">
    <citation type="journal article" date="2015" name="Genome Announc.">
        <title>Draft genome sequence of Talaromyces cellulolyticus strain Y-94, a source of lignocellulosic biomass-degrading enzymes.</title>
        <authorList>
            <person name="Fujii T."/>
            <person name="Koike H."/>
            <person name="Sawayama S."/>
            <person name="Yano S."/>
            <person name="Inoue H."/>
        </authorList>
    </citation>
    <scope>NUCLEOTIDE SEQUENCE [LARGE SCALE GENOMIC DNA]</scope>
    <source>
        <strain evidence="9">Y-94</strain>
    </source>
</reference>
<comment type="caution">
    <text evidence="8">The sequence shown here is derived from an EMBL/GenBank/DDBJ whole genome shotgun (WGS) entry which is preliminary data.</text>
</comment>
<keyword evidence="5 6" id="KW-0539">Nucleus</keyword>
<evidence type="ECO:0000256" key="5">
    <source>
        <dbReference type="ARBA" id="ARBA00023242"/>
    </source>
</evidence>
<dbReference type="PANTHER" id="PTHR15341">
    <property type="entry name" value="SUN-COR STEROID HORMONE RECEPTOR CO-REPRESSOR"/>
    <property type="match status" value="1"/>
</dbReference>
<evidence type="ECO:0000256" key="7">
    <source>
        <dbReference type="SAM" id="MobiDB-lite"/>
    </source>
</evidence>
<keyword evidence="3 6" id="KW-0698">rRNA processing</keyword>
<comment type="similarity">
    <text evidence="2 6">Belongs to the C1D family.</text>
</comment>
<evidence type="ECO:0000256" key="1">
    <source>
        <dbReference type="ARBA" id="ARBA00004123"/>
    </source>
</evidence>
<dbReference type="GO" id="GO:0005730">
    <property type="term" value="C:nucleolus"/>
    <property type="evidence" value="ECO:0007669"/>
    <property type="project" value="TreeGrafter"/>
</dbReference>
<keyword evidence="4 6" id="KW-0694">RNA-binding</keyword>
<dbReference type="PANTHER" id="PTHR15341:SF3">
    <property type="entry name" value="NUCLEAR NUCLEIC ACID-BINDING PROTEIN C1D"/>
    <property type="match status" value="1"/>
</dbReference>
<comment type="function">
    <text evidence="6">Required for exosome-dependent processing of pre-rRNA and small nucleolar RNA (snRNA) precursors. Involved in processing of 35S pre-rRNA at the A0, A1 and A2 sites.</text>
</comment>
<dbReference type="Pfam" id="PF04000">
    <property type="entry name" value="Sas10_Utp3"/>
    <property type="match status" value="1"/>
</dbReference>
<dbReference type="EMBL" id="DF933856">
    <property type="protein sequence ID" value="GAM43776.1"/>
    <property type="molecule type" value="Genomic_DNA"/>
</dbReference>
<feature type="compositionally biased region" description="Polar residues" evidence="7">
    <location>
        <begin position="154"/>
        <end position="166"/>
    </location>
</feature>
<comment type="subcellular location">
    <subcellularLocation>
        <location evidence="1 6">Nucleus</location>
    </subcellularLocation>
</comment>
<dbReference type="InterPro" id="IPR011082">
    <property type="entry name" value="Exosome-assoc_fac/DNA_repair"/>
</dbReference>
<feature type="compositionally biased region" description="Basic and acidic residues" evidence="7">
    <location>
        <begin position="237"/>
        <end position="251"/>
    </location>
</feature>
<organism evidence="8 9">
    <name type="scientific">Talaromyces pinophilus</name>
    <name type="common">Penicillium pinophilum</name>
    <dbReference type="NCBI Taxonomy" id="128442"/>
    <lineage>
        <taxon>Eukaryota</taxon>
        <taxon>Fungi</taxon>
        <taxon>Dikarya</taxon>
        <taxon>Ascomycota</taxon>
        <taxon>Pezizomycotina</taxon>
        <taxon>Eurotiomycetes</taxon>
        <taxon>Eurotiomycetidae</taxon>
        <taxon>Eurotiales</taxon>
        <taxon>Trichocomaceae</taxon>
        <taxon>Talaromyces</taxon>
        <taxon>Talaromyces sect. Talaromyces</taxon>
    </lineage>
</organism>